<feature type="transmembrane region" description="Helical" evidence="2">
    <location>
        <begin position="69"/>
        <end position="87"/>
    </location>
</feature>
<organism evidence="5 6">
    <name type="scientific">Acidaminococcus fermentans</name>
    <dbReference type="NCBI Taxonomy" id="905"/>
    <lineage>
        <taxon>Bacteria</taxon>
        <taxon>Bacillati</taxon>
        <taxon>Bacillota</taxon>
        <taxon>Negativicutes</taxon>
        <taxon>Acidaminococcales</taxon>
        <taxon>Acidaminococcaceae</taxon>
        <taxon>Acidaminococcus</taxon>
    </lineage>
</organism>
<dbReference type="Proteomes" id="UP000182379">
    <property type="component" value="Unassembled WGS sequence"/>
</dbReference>
<feature type="signal peptide" evidence="3">
    <location>
        <begin position="1"/>
        <end position="24"/>
    </location>
</feature>
<evidence type="ECO:0000256" key="3">
    <source>
        <dbReference type="SAM" id="SignalP"/>
    </source>
</evidence>
<feature type="transmembrane region" description="Helical" evidence="2">
    <location>
        <begin position="39"/>
        <end position="57"/>
    </location>
</feature>
<evidence type="ECO:0000313" key="6">
    <source>
        <dbReference type="Proteomes" id="UP000182379"/>
    </source>
</evidence>
<name>A0A1H2TWS6_ACIFE</name>
<comment type="caution">
    <text evidence="5">The sequence shown here is derived from an EMBL/GenBank/DDBJ whole genome shotgun (WGS) entry which is preliminary data.</text>
</comment>
<protein>
    <submittedName>
        <fullName evidence="5">EamA-like transporter family protein</fullName>
    </submittedName>
</protein>
<keyword evidence="2" id="KW-0812">Transmembrane</keyword>
<evidence type="ECO:0000256" key="1">
    <source>
        <dbReference type="ARBA" id="ARBA00007362"/>
    </source>
</evidence>
<dbReference type="EMBL" id="FNOP01000002">
    <property type="protein sequence ID" value="SDW47624.1"/>
    <property type="molecule type" value="Genomic_DNA"/>
</dbReference>
<evidence type="ECO:0000256" key="2">
    <source>
        <dbReference type="SAM" id="Phobius"/>
    </source>
</evidence>
<dbReference type="PANTHER" id="PTHR22911">
    <property type="entry name" value="ACYL-MALONYL CONDENSING ENZYME-RELATED"/>
    <property type="match status" value="1"/>
</dbReference>
<dbReference type="Pfam" id="PF00892">
    <property type="entry name" value="EamA"/>
    <property type="match status" value="2"/>
</dbReference>
<feature type="transmembrane region" description="Helical" evidence="2">
    <location>
        <begin position="151"/>
        <end position="168"/>
    </location>
</feature>
<gene>
    <name evidence="5" type="ORF">SAMN05216495_1028</name>
</gene>
<keyword evidence="2" id="KW-1133">Transmembrane helix</keyword>
<feature type="transmembrane region" description="Helical" evidence="2">
    <location>
        <begin position="180"/>
        <end position="203"/>
    </location>
</feature>
<dbReference type="SUPFAM" id="SSF103481">
    <property type="entry name" value="Multidrug resistance efflux transporter EmrE"/>
    <property type="match status" value="2"/>
</dbReference>
<accession>A0A1H2TWS6</accession>
<proteinExistence type="inferred from homology"/>
<feature type="transmembrane region" description="Helical" evidence="2">
    <location>
        <begin position="285"/>
        <end position="304"/>
    </location>
</feature>
<dbReference type="InterPro" id="IPR037185">
    <property type="entry name" value="EmrE-like"/>
</dbReference>
<feature type="transmembrane region" description="Helical" evidence="2">
    <location>
        <begin position="99"/>
        <end position="118"/>
    </location>
</feature>
<evidence type="ECO:0000259" key="4">
    <source>
        <dbReference type="Pfam" id="PF00892"/>
    </source>
</evidence>
<feature type="transmembrane region" description="Helical" evidence="2">
    <location>
        <begin position="127"/>
        <end position="145"/>
    </location>
</feature>
<reference evidence="5 6" key="1">
    <citation type="submission" date="2016-10" db="EMBL/GenBank/DDBJ databases">
        <authorList>
            <person name="Varghese N."/>
            <person name="Submissions S."/>
        </authorList>
    </citation>
    <scope>NUCLEOTIDE SEQUENCE [LARGE SCALE GENOMIC DNA]</scope>
    <source>
        <strain evidence="5 6">WCC6</strain>
    </source>
</reference>
<dbReference type="InterPro" id="IPR000620">
    <property type="entry name" value="EamA_dom"/>
</dbReference>
<sequence length="306" mass="33009">MTKNQKAIFCMLLAGVLFSLTEVAMKKINADLNGVQVNATRYFLCGVFLMPWSRARLKAMDTHIHAAQMKLCALLAFSGITIVGPLYQMASATLGAGNTGVIFSSTPLFIIILAALLLHTPVTRREGIALALQVLAIAILVDPFHMTMDPVGVAALLVCVVCYSLYAVGGKKLITDLGSITVTAWSFFWGGVQLLLVAGLSHIPAVSQWLMAHGFANYACVPLFTGYTWENLPWVLVLYIGITLVAFLSWFLAIEWGGVALGSLTYFIKPALSPLFALIFAGEPITTKMMIGMVLMIGGAFVALKR</sequence>
<feature type="chain" id="PRO_5039583339" evidence="3">
    <location>
        <begin position="25"/>
        <end position="306"/>
    </location>
</feature>
<dbReference type="GO" id="GO:0016020">
    <property type="term" value="C:membrane"/>
    <property type="evidence" value="ECO:0007669"/>
    <property type="project" value="InterPro"/>
</dbReference>
<keyword evidence="2" id="KW-0472">Membrane</keyword>
<evidence type="ECO:0000313" key="5">
    <source>
        <dbReference type="EMBL" id="SDW47624.1"/>
    </source>
</evidence>
<feature type="transmembrane region" description="Helical" evidence="2">
    <location>
        <begin position="232"/>
        <end position="252"/>
    </location>
</feature>
<feature type="domain" description="EamA" evidence="4">
    <location>
        <begin position="6"/>
        <end position="141"/>
    </location>
</feature>
<dbReference type="RefSeq" id="WP_074704227.1">
    <property type="nucleotide sequence ID" value="NZ_FNOP01000002.1"/>
</dbReference>
<dbReference type="PANTHER" id="PTHR22911:SF79">
    <property type="entry name" value="MOBA-LIKE NTP TRANSFERASE DOMAIN-CONTAINING PROTEIN"/>
    <property type="match status" value="1"/>
</dbReference>
<feature type="domain" description="EamA" evidence="4">
    <location>
        <begin position="152"/>
        <end position="303"/>
    </location>
</feature>
<dbReference type="AlphaFoldDB" id="A0A1H2TWS6"/>
<comment type="similarity">
    <text evidence="1">Belongs to the EamA transporter family.</text>
</comment>
<feature type="transmembrane region" description="Helical" evidence="2">
    <location>
        <begin position="259"/>
        <end position="279"/>
    </location>
</feature>
<keyword evidence="3" id="KW-0732">Signal</keyword>